<feature type="chain" id="PRO_5020343550" evidence="1">
    <location>
        <begin position="24"/>
        <end position="174"/>
    </location>
</feature>
<dbReference type="Proteomes" id="UP000295714">
    <property type="component" value="Unassembled WGS sequence"/>
</dbReference>
<dbReference type="AlphaFoldDB" id="A0A4R1KV44"/>
<organism evidence="2 3">
    <name type="scientific">Winogradskyella wandonensis</name>
    <dbReference type="NCBI Taxonomy" id="1442586"/>
    <lineage>
        <taxon>Bacteria</taxon>
        <taxon>Pseudomonadati</taxon>
        <taxon>Bacteroidota</taxon>
        <taxon>Flavobacteriia</taxon>
        <taxon>Flavobacteriales</taxon>
        <taxon>Flavobacteriaceae</taxon>
        <taxon>Winogradskyella</taxon>
    </lineage>
</organism>
<reference evidence="2 3" key="1">
    <citation type="journal article" date="2015" name="Stand. Genomic Sci.">
        <title>Genomic Encyclopedia of Bacterial and Archaeal Type Strains, Phase III: the genomes of soil and plant-associated and newly described type strains.</title>
        <authorList>
            <person name="Whitman W.B."/>
            <person name="Woyke T."/>
            <person name="Klenk H.P."/>
            <person name="Zhou Y."/>
            <person name="Lilburn T.G."/>
            <person name="Beck B.J."/>
            <person name="De Vos P."/>
            <person name="Vandamme P."/>
            <person name="Eisen J.A."/>
            <person name="Garrity G."/>
            <person name="Hugenholtz P."/>
            <person name="Kyrpides N.C."/>
        </authorList>
    </citation>
    <scope>NUCLEOTIDE SEQUENCE [LARGE SCALE GENOMIC DNA]</scope>
    <source>
        <strain evidence="2 3">CECT 8445</strain>
    </source>
</reference>
<dbReference type="PROSITE" id="PS51257">
    <property type="entry name" value="PROKAR_LIPOPROTEIN"/>
    <property type="match status" value="1"/>
</dbReference>
<evidence type="ECO:0000313" key="3">
    <source>
        <dbReference type="Proteomes" id="UP000295714"/>
    </source>
</evidence>
<keyword evidence="1" id="KW-0732">Signal</keyword>
<evidence type="ECO:0000313" key="2">
    <source>
        <dbReference type="EMBL" id="TCK68563.1"/>
    </source>
</evidence>
<keyword evidence="3" id="KW-1185">Reference proteome</keyword>
<protein>
    <submittedName>
        <fullName evidence="2">Uncharacterized protein</fullName>
    </submittedName>
</protein>
<feature type="signal peptide" evidence="1">
    <location>
        <begin position="1"/>
        <end position="23"/>
    </location>
</feature>
<dbReference type="EMBL" id="SMGI01000001">
    <property type="protein sequence ID" value="TCK68563.1"/>
    <property type="molecule type" value="Genomic_DNA"/>
</dbReference>
<dbReference type="RefSeq" id="WP_132702435.1">
    <property type="nucleotide sequence ID" value="NZ_SMGI01000001.1"/>
</dbReference>
<comment type="caution">
    <text evidence="2">The sequence shown here is derived from an EMBL/GenBank/DDBJ whole genome shotgun (WGS) entry which is preliminary data.</text>
</comment>
<gene>
    <name evidence="2" type="ORF">DFQ05_0071</name>
</gene>
<evidence type="ECO:0000256" key="1">
    <source>
        <dbReference type="SAM" id="SignalP"/>
    </source>
</evidence>
<sequence>MKNIYYSKLIVCLLFGFVFISCDQDDSLEDTPLENTTKAEIVEESITVSEGEIPTFNLIQEDLVQNVVDNWEAIFVFPEVSGQVGVRVVGGTATEGEDYTFNLFTIQDFSPFLLQDGYYLGYDASTSLEHNISGIIDIIDDGIAEGTETIELQFYPIALGYIIIDDTLTININD</sequence>
<dbReference type="OrthoDB" id="1359955at2"/>
<accession>A0A4R1KV44</accession>
<proteinExistence type="predicted"/>
<name>A0A4R1KV44_9FLAO</name>